<keyword evidence="8" id="KW-1185">Reference proteome</keyword>
<evidence type="ECO:0000256" key="2">
    <source>
        <dbReference type="ARBA" id="ARBA00022771"/>
    </source>
</evidence>
<dbReference type="SUPFAM" id="SSF57850">
    <property type="entry name" value="RING/U-box"/>
    <property type="match status" value="1"/>
</dbReference>
<evidence type="ECO:0000256" key="1">
    <source>
        <dbReference type="ARBA" id="ARBA00022723"/>
    </source>
</evidence>
<dbReference type="InterPro" id="IPR018957">
    <property type="entry name" value="Znf_C3HC4_RING-type"/>
</dbReference>
<keyword evidence="4" id="KW-0175">Coiled coil</keyword>
<sequence length="141" mass="15904">MFLLADEENSTGTNTPKKNAVGGLSRAEKYAMEEKDQVVATKCGHMFHHGCLRSHVHQSLDGRSGGGTGLFCPICTKPFAMNRLWKVIIPTTKAQRERYEQFHLMKAQNSEMHQQLQGIRSKIADAEKELNKIKEDSEECL</sequence>
<evidence type="ECO:0000256" key="4">
    <source>
        <dbReference type="SAM" id="Coils"/>
    </source>
</evidence>
<keyword evidence="3" id="KW-0862">Zinc</keyword>
<dbReference type="Proteomes" id="UP001642540">
    <property type="component" value="Unassembled WGS sequence"/>
</dbReference>
<gene>
    <name evidence="7" type="ORF">ODALV1_LOCUS2577</name>
</gene>
<organism evidence="7 8">
    <name type="scientific">Orchesella dallaii</name>
    <dbReference type="NCBI Taxonomy" id="48710"/>
    <lineage>
        <taxon>Eukaryota</taxon>
        <taxon>Metazoa</taxon>
        <taxon>Ecdysozoa</taxon>
        <taxon>Arthropoda</taxon>
        <taxon>Hexapoda</taxon>
        <taxon>Collembola</taxon>
        <taxon>Entomobryomorpha</taxon>
        <taxon>Entomobryoidea</taxon>
        <taxon>Orchesellidae</taxon>
        <taxon>Orchesellinae</taxon>
        <taxon>Orchesella</taxon>
    </lineage>
</organism>
<proteinExistence type="predicted"/>
<name>A0ABP1PS97_9HEXA</name>
<dbReference type="EMBL" id="CAXLJM020000007">
    <property type="protein sequence ID" value="CAL8073317.1"/>
    <property type="molecule type" value="Genomic_DNA"/>
</dbReference>
<evidence type="ECO:0000259" key="6">
    <source>
        <dbReference type="Pfam" id="PF00097"/>
    </source>
</evidence>
<feature type="coiled-coil region" evidence="4">
    <location>
        <begin position="109"/>
        <end position="136"/>
    </location>
</feature>
<feature type="domain" description="Zinc finger C3HC4 RING-type" evidence="6">
    <location>
        <begin position="34"/>
        <end position="75"/>
    </location>
</feature>
<evidence type="ECO:0000313" key="7">
    <source>
        <dbReference type="EMBL" id="CAL8073317.1"/>
    </source>
</evidence>
<keyword evidence="1" id="KW-0479">Metal-binding</keyword>
<evidence type="ECO:0000256" key="5">
    <source>
        <dbReference type="SAM" id="MobiDB-lite"/>
    </source>
</evidence>
<evidence type="ECO:0000256" key="3">
    <source>
        <dbReference type="ARBA" id="ARBA00022833"/>
    </source>
</evidence>
<dbReference type="Pfam" id="PF00097">
    <property type="entry name" value="zf-C3HC4"/>
    <property type="match status" value="1"/>
</dbReference>
<feature type="region of interest" description="Disordered" evidence="5">
    <location>
        <begin position="1"/>
        <end position="21"/>
    </location>
</feature>
<dbReference type="InterPro" id="IPR013083">
    <property type="entry name" value="Znf_RING/FYVE/PHD"/>
</dbReference>
<dbReference type="Gene3D" id="3.30.40.10">
    <property type="entry name" value="Zinc/RING finger domain, C3HC4 (zinc finger)"/>
    <property type="match status" value="1"/>
</dbReference>
<reference evidence="7 8" key="1">
    <citation type="submission" date="2024-08" db="EMBL/GenBank/DDBJ databases">
        <authorList>
            <person name="Cucini C."/>
            <person name="Frati F."/>
        </authorList>
    </citation>
    <scope>NUCLEOTIDE SEQUENCE [LARGE SCALE GENOMIC DNA]</scope>
</reference>
<protein>
    <recommendedName>
        <fullName evidence="6">Zinc finger C3HC4 RING-type domain-containing protein</fullName>
    </recommendedName>
</protein>
<accession>A0ABP1PS97</accession>
<comment type="caution">
    <text evidence="7">The sequence shown here is derived from an EMBL/GenBank/DDBJ whole genome shotgun (WGS) entry which is preliminary data.</text>
</comment>
<evidence type="ECO:0000313" key="8">
    <source>
        <dbReference type="Proteomes" id="UP001642540"/>
    </source>
</evidence>
<keyword evidence="2" id="KW-0863">Zinc-finger</keyword>